<evidence type="ECO:0000256" key="1">
    <source>
        <dbReference type="ARBA" id="ARBA00004496"/>
    </source>
</evidence>
<evidence type="ECO:0000256" key="2">
    <source>
        <dbReference type="ARBA" id="ARBA00005312"/>
    </source>
</evidence>
<dbReference type="PROSITE" id="PS50862">
    <property type="entry name" value="AA_TRNA_LIGASE_II"/>
    <property type="match status" value="1"/>
</dbReference>
<organism evidence="11 12">
    <name type="scientific">Candidatus Marsarchaeota G2 archaeon ECH_B_SAG-M15</name>
    <dbReference type="NCBI Taxonomy" id="1978162"/>
    <lineage>
        <taxon>Archaea</taxon>
        <taxon>Candidatus Marsarchaeota</taxon>
        <taxon>Candidatus Marsarchaeota group 2</taxon>
    </lineage>
</organism>
<dbReference type="NCBIfam" id="NF003483">
    <property type="entry name" value="PRK05159.1"/>
    <property type="match status" value="1"/>
</dbReference>
<dbReference type="InterPro" id="IPR045864">
    <property type="entry name" value="aa-tRNA-synth_II/BPL/LPL"/>
</dbReference>
<feature type="binding site" evidence="9">
    <location>
        <position position="357"/>
    </location>
    <ligand>
        <name>L-aspartate</name>
        <dbReference type="ChEBI" id="CHEBI:29991"/>
    </ligand>
</feature>
<dbReference type="AlphaFoldDB" id="A0A2R6B1A9"/>
<feature type="binding site" evidence="9">
    <location>
        <position position="163"/>
    </location>
    <ligand>
        <name>L-aspartate</name>
        <dbReference type="ChEBI" id="CHEBI:29991"/>
    </ligand>
</feature>
<evidence type="ECO:0000256" key="3">
    <source>
        <dbReference type="ARBA" id="ARBA00022490"/>
    </source>
</evidence>
<keyword evidence="9" id="KW-0479">Metal-binding</keyword>
<dbReference type="GO" id="GO:0050560">
    <property type="term" value="F:aspartate-tRNA(Asn) ligase activity"/>
    <property type="evidence" value="ECO:0007669"/>
    <property type="project" value="UniProtKB-EC"/>
</dbReference>
<dbReference type="InterPro" id="IPR012340">
    <property type="entry name" value="NA-bd_OB-fold"/>
</dbReference>
<gene>
    <name evidence="9" type="primary">aspS</name>
    <name evidence="11" type="ORF">B9Q08_01450</name>
</gene>
<dbReference type="FunFam" id="3.30.930.10:FF:000038">
    <property type="entry name" value="Aspartate--tRNA ligase"/>
    <property type="match status" value="1"/>
</dbReference>
<keyword evidence="9" id="KW-0460">Magnesium</keyword>
<dbReference type="PANTHER" id="PTHR43450:SF1">
    <property type="entry name" value="ASPARTATE--TRNA LIGASE, CYTOPLASMIC"/>
    <property type="match status" value="1"/>
</dbReference>
<comment type="caution">
    <text evidence="9">Lacks conserved residue(s) required for the propagation of feature annotation.</text>
</comment>
<dbReference type="NCBIfam" id="TIGR00458">
    <property type="entry name" value="aspS_nondisc"/>
    <property type="match status" value="1"/>
</dbReference>
<dbReference type="GO" id="GO:0005829">
    <property type="term" value="C:cytosol"/>
    <property type="evidence" value="ECO:0007669"/>
    <property type="project" value="TreeGrafter"/>
</dbReference>
<evidence type="ECO:0000259" key="10">
    <source>
        <dbReference type="PROSITE" id="PS50862"/>
    </source>
</evidence>
<evidence type="ECO:0000256" key="9">
    <source>
        <dbReference type="HAMAP-Rule" id="MF_02075"/>
    </source>
</evidence>
<comment type="caution">
    <text evidence="11">The sequence shown here is derived from an EMBL/GenBank/DDBJ whole genome shotgun (WGS) entry which is preliminary data.</text>
</comment>
<feature type="site" description="Important for tRNA non-discrimination" evidence="9">
    <location>
        <position position="78"/>
    </location>
</feature>
<feature type="binding site" evidence="9">
    <location>
        <position position="357"/>
    </location>
    <ligand>
        <name>Mg(2+)</name>
        <dbReference type="ChEBI" id="CHEBI:18420"/>
        <label>2</label>
    </ligand>
</feature>
<dbReference type="PANTHER" id="PTHR43450">
    <property type="entry name" value="ASPARTYL-TRNA SYNTHETASE"/>
    <property type="match status" value="1"/>
</dbReference>
<dbReference type="HAMAP" id="MF_02075">
    <property type="entry name" value="Asp_tRNA_synth_type2"/>
    <property type="match status" value="1"/>
</dbReference>
<dbReference type="Gene3D" id="2.40.50.140">
    <property type="entry name" value="Nucleic acid-binding proteins"/>
    <property type="match status" value="1"/>
</dbReference>
<dbReference type="CDD" id="cd00776">
    <property type="entry name" value="AsxRS_core"/>
    <property type="match status" value="1"/>
</dbReference>
<dbReference type="GO" id="GO:0017101">
    <property type="term" value="C:aminoacyl-tRNA synthetase multienzyme complex"/>
    <property type="evidence" value="ECO:0007669"/>
    <property type="project" value="TreeGrafter"/>
</dbReference>
<dbReference type="GO" id="GO:0003723">
    <property type="term" value="F:RNA binding"/>
    <property type="evidence" value="ECO:0007669"/>
    <property type="project" value="TreeGrafter"/>
</dbReference>
<feature type="binding site" evidence="9">
    <location>
        <begin position="215"/>
        <end position="217"/>
    </location>
    <ligand>
        <name>ATP</name>
        <dbReference type="ChEBI" id="CHEBI:30616"/>
    </ligand>
</feature>
<dbReference type="Pfam" id="PF01336">
    <property type="entry name" value="tRNA_anti-codon"/>
    <property type="match status" value="1"/>
</dbReference>
<comment type="subcellular location">
    <subcellularLocation>
        <location evidence="1 9">Cytoplasm</location>
    </subcellularLocation>
</comment>
<evidence type="ECO:0000256" key="5">
    <source>
        <dbReference type="ARBA" id="ARBA00022741"/>
    </source>
</evidence>
<keyword evidence="3 9" id="KW-0963">Cytoplasm</keyword>
<evidence type="ECO:0000256" key="6">
    <source>
        <dbReference type="ARBA" id="ARBA00022840"/>
    </source>
</evidence>
<sequence length="431" mass="49686">MREGIFEEGQRVTVQGHLEEIRDLGGLKFVILRDIKGRVQVVFNKKTAAQELLGLIDSTSRESVVRVVGRVKKDARAPLGFEIEPESFEVLSKAETPLPIDVAGKTETNLDTRLDWRFLDLRRPEVAAVFKIQSKLGKAIREFFDKKGFYEIHTSKIVSQATEGGANVFPIFYFKRTAYLAQSPQFYKQMMIAAGFEKVWEIGPVFRAEPHHTPRHLCEYTSIDLEMGYIKNHLDVIDVVEELMVYSLDYLRREAQEELDLLQKEIKTPSRPFPRVTMREAYSILSERGINVEYGSDLDPTGEKGLGLAVKEKFGHDFVFLTEFPWRVAQFYHMRKSEEPEWTNRADLLFKGLEICTLAQREHRYDVLLSQAREKGLNPKDFEFYLNFFRYGVPPHGGGALGIERIVMQLLDLKNVREAVLLPRTPERLVP</sequence>
<dbReference type="EC" id="6.1.1.23" evidence="9"/>
<comment type="function">
    <text evidence="9">Aspartyl-tRNA synthetase with relaxed tRNA specificity since it is able to aspartylate not only its cognate tRNA(Asp) but also tRNA(Asn). Reaction proceeds in two steps: L-aspartate is first activated by ATP to form Asp-AMP and then transferred to the acceptor end of tRNA(Asp/Asn).</text>
</comment>
<dbReference type="Gene3D" id="3.30.930.10">
    <property type="entry name" value="Bira Bifunctional Protein, Domain 2"/>
    <property type="match status" value="1"/>
</dbReference>
<feature type="region of interest" description="Aspartate" evidence="9">
    <location>
        <begin position="185"/>
        <end position="188"/>
    </location>
</feature>
<comment type="subunit">
    <text evidence="9">Homodimer.</text>
</comment>
<dbReference type="Proteomes" id="UP000240490">
    <property type="component" value="Unassembled WGS sequence"/>
</dbReference>
<feature type="binding site" evidence="9">
    <location>
        <position position="354"/>
    </location>
    <ligand>
        <name>ATP</name>
        <dbReference type="ChEBI" id="CHEBI:30616"/>
    </ligand>
</feature>
<comment type="cofactor">
    <cofactor evidence="9">
        <name>Mg(2+)</name>
        <dbReference type="ChEBI" id="CHEBI:18420"/>
    </cofactor>
    <text evidence="9">Binds 3 Mg(2+) cations per subunit. The strongest magnesium site (Mg1) is bound to the beta- and gamma-phosphates of ATP and four water molecules complete its coordination sphere.</text>
</comment>
<comment type="similarity">
    <text evidence="2 9">Belongs to the class-II aminoacyl-tRNA synthetase family. Type 2 subfamily.</text>
</comment>
<reference evidence="11 12" key="1">
    <citation type="submission" date="2017-04" db="EMBL/GenBank/DDBJ databases">
        <title>Novel microbial lineages endemic to geothermal iron-oxide mats fill important gaps in the evolutionary history of Archaea.</title>
        <authorList>
            <person name="Jay Z.J."/>
            <person name="Beam J.P."/>
            <person name="Dlakic M."/>
            <person name="Rusch D.B."/>
            <person name="Kozubal M.A."/>
            <person name="Inskeep W.P."/>
        </authorList>
    </citation>
    <scope>NUCLEOTIDE SEQUENCE [LARGE SCALE GENOMIC DNA]</scope>
    <source>
        <strain evidence="11">ECH_B_SAG-M15</strain>
    </source>
</reference>
<dbReference type="EMBL" id="NEXJ01000024">
    <property type="protein sequence ID" value="PSN92395.1"/>
    <property type="molecule type" value="Genomic_DNA"/>
</dbReference>
<comment type="catalytic activity">
    <reaction evidence="9">
        <text>tRNA(Asx) + L-aspartate + ATP = L-aspartyl-tRNA(Asx) + AMP + diphosphate</text>
        <dbReference type="Rhea" id="RHEA:18349"/>
        <dbReference type="Rhea" id="RHEA-COMP:9710"/>
        <dbReference type="Rhea" id="RHEA-COMP:9711"/>
        <dbReference type="ChEBI" id="CHEBI:29991"/>
        <dbReference type="ChEBI" id="CHEBI:30616"/>
        <dbReference type="ChEBI" id="CHEBI:33019"/>
        <dbReference type="ChEBI" id="CHEBI:78442"/>
        <dbReference type="ChEBI" id="CHEBI:78516"/>
        <dbReference type="ChEBI" id="CHEBI:456215"/>
        <dbReference type="EC" id="6.1.1.23"/>
    </reaction>
</comment>
<feature type="binding site" evidence="9">
    <location>
        <position position="361"/>
    </location>
    <ligand>
        <name>L-aspartate</name>
        <dbReference type="ChEBI" id="CHEBI:29991"/>
    </ligand>
</feature>
<keyword evidence="4 9" id="KW-0436">Ligase</keyword>
<evidence type="ECO:0000313" key="12">
    <source>
        <dbReference type="Proteomes" id="UP000240490"/>
    </source>
</evidence>
<feature type="binding site" evidence="9">
    <location>
        <position position="354"/>
    </location>
    <ligand>
        <name>Mg(2+)</name>
        <dbReference type="ChEBI" id="CHEBI:18420"/>
        <label>3</label>
    </ligand>
</feature>
<feature type="binding site" evidence="9">
    <location>
        <position position="207"/>
    </location>
    <ligand>
        <name>L-aspartate</name>
        <dbReference type="ChEBI" id="CHEBI:29991"/>
    </ligand>
</feature>
<dbReference type="GO" id="GO:0004815">
    <property type="term" value="F:aspartate-tRNA ligase activity"/>
    <property type="evidence" value="ECO:0007669"/>
    <property type="project" value="UniProtKB-UniRule"/>
</dbReference>
<dbReference type="GO" id="GO:0000287">
    <property type="term" value="F:magnesium ion binding"/>
    <property type="evidence" value="ECO:0007669"/>
    <property type="project" value="UniProtKB-UniRule"/>
</dbReference>
<name>A0A2R6B1A9_9ARCH</name>
<dbReference type="PRINTS" id="PR01042">
    <property type="entry name" value="TRNASYNTHASP"/>
</dbReference>
<feature type="binding site" evidence="9">
    <location>
        <begin position="402"/>
        <end position="405"/>
    </location>
    <ligand>
        <name>ATP</name>
        <dbReference type="ChEBI" id="CHEBI:30616"/>
    </ligand>
</feature>
<feature type="binding site" evidence="9">
    <location>
        <begin position="207"/>
        <end position="209"/>
    </location>
    <ligand>
        <name>ATP</name>
        <dbReference type="ChEBI" id="CHEBI:30616"/>
    </ligand>
</feature>
<evidence type="ECO:0000256" key="8">
    <source>
        <dbReference type="ARBA" id="ARBA00023146"/>
    </source>
</evidence>
<dbReference type="GO" id="GO:0006422">
    <property type="term" value="P:aspartyl-tRNA aminoacylation"/>
    <property type="evidence" value="ECO:0007669"/>
    <property type="project" value="UniProtKB-UniRule"/>
</dbReference>
<keyword evidence="7 9" id="KW-0648">Protein biosynthesis</keyword>
<dbReference type="Pfam" id="PF00152">
    <property type="entry name" value="tRNA-synt_2"/>
    <property type="match status" value="1"/>
</dbReference>
<accession>A0A2R6B1A9</accession>
<dbReference type="SUPFAM" id="SSF50249">
    <property type="entry name" value="Nucleic acid-binding proteins"/>
    <property type="match status" value="1"/>
</dbReference>
<evidence type="ECO:0000256" key="7">
    <source>
        <dbReference type="ARBA" id="ARBA00022917"/>
    </source>
</evidence>
<keyword evidence="6 9" id="KW-0067">ATP-binding</keyword>
<keyword evidence="5 9" id="KW-0547">Nucleotide-binding</keyword>
<dbReference type="GO" id="GO:0005524">
    <property type="term" value="F:ATP binding"/>
    <property type="evidence" value="ECO:0007669"/>
    <property type="project" value="UniProtKB-UniRule"/>
</dbReference>
<feature type="binding site" evidence="9">
    <location>
        <position position="354"/>
    </location>
    <ligand>
        <name>Mg(2+)</name>
        <dbReference type="ChEBI" id="CHEBI:18420"/>
        <label>2</label>
    </ligand>
</feature>
<dbReference type="InterPro" id="IPR004364">
    <property type="entry name" value="Aa-tRNA-synt_II"/>
</dbReference>
<evidence type="ECO:0000313" key="11">
    <source>
        <dbReference type="EMBL" id="PSN92395.1"/>
    </source>
</evidence>
<dbReference type="InterPro" id="IPR002312">
    <property type="entry name" value="Asp/Asn-tRNA-synth_IIb"/>
</dbReference>
<dbReference type="InterPro" id="IPR006195">
    <property type="entry name" value="aa-tRNA-synth_II"/>
</dbReference>
<feature type="domain" description="Aminoacyl-transfer RNA synthetases class-II family profile" evidence="10">
    <location>
        <begin position="130"/>
        <end position="423"/>
    </location>
</feature>
<dbReference type="SUPFAM" id="SSF55681">
    <property type="entry name" value="Class II aaRS and biotin synthetases"/>
    <property type="match status" value="1"/>
</dbReference>
<protein>
    <recommendedName>
        <fullName evidence="9">Aspartate--tRNA(Asp/Asn) ligase</fullName>
        <ecNumber evidence="9">6.1.1.23</ecNumber>
    </recommendedName>
    <alternativeName>
        <fullName evidence="9">Aspartyl-tRNA synthetase</fullName>
        <shortName evidence="9">AspRS</shortName>
    </alternativeName>
    <alternativeName>
        <fullName evidence="9">Non-discriminating aspartyl-tRNA synthetase</fullName>
        <shortName evidence="9">ND-AspRS</shortName>
    </alternativeName>
</protein>
<dbReference type="InterPro" id="IPR004523">
    <property type="entry name" value="Asp-tRNA_synthase_2"/>
</dbReference>
<keyword evidence="8 9" id="KW-0030">Aminoacyl-tRNA synthetase</keyword>
<evidence type="ECO:0000256" key="4">
    <source>
        <dbReference type="ARBA" id="ARBA00022598"/>
    </source>
</evidence>
<proteinExistence type="inferred from homology"/>
<dbReference type="InterPro" id="IPR004365">
    <property type="entry name" value="NA-bd_OB_tRNA"/>
</dbReference>